<name>A0ABN8R3P3_9CNID</name>
<dbReference type="EMBL" id="CALNXI010001620">
    <property type="protein sequence ID" value="CAH3173481.1"/>
    <property type="molecule type" value="Genomic_DNA"/>
</dbReference>
<evidence type="ECO:0000313" key="3">
    <source>
        <dbReference type="Proteomes" id="UP001159427"/>
    </source>
</evidence>
<dbReference type="SUPFAM" id="SSF49899">
    <property type="entry name" value="Concanavalin A-like lectins/glucanases"/>
    <property type="match status" value="1"/>
</dbReference>
<reference evidence="2 3" key="1">
    <citation type="submission" date="2022-05" db="EMBL/GenBank/DDBJ databases">
        <authorList>
            <consortium name="Genoscope - CEA"/>
            <person name="William W."/>
        </authorList>
    </citation>
    <scope>NUCLEOTIDE SEQUENCE [LARGE SCALE GENOMIC DNA]</scope>
</reference>
<dbReference type="PROSITE" id="PS01286">
    <property type="entry name" value="FA58C_2"/>
    <property type="match status" value="2"/>
</dbReference>
<feature type="domain" description="F5/8 type C" evidence="1">
    <location>
        <begin position="142"/>
        <end position="292"/>
    </location>
</feature>
<dbReference type="PANTHER" id="PTHR24543:SF325">
    <property type="entry name" value="F5_8 TYPE C DOMAIN-CONTAINING PROTEIN"/>
    <property type="match status" value="1"/>
</dbReference>
<dbReference type="SUPFAM" id="SSF49785">
    <property type="entry name" value="Galactose-binding domain-like"/>
    <property type="match status" value="4"/>
</dbReference>
<sequence>MTILCWLRYQGTDGPIFNYGVNRFGVHLWVSTGRLYVRFVKRDYNFLPYLKSNTTLESTWMFVGASYNQSTGEAKLWIDGNVVESQNTGIGLELATQDSVRIGAHPNDTTYLKAKIGQVQLYNEALSQQQIQAKQKQIADDCFYNSVGVSSTKFIPDDQISASSYKDSNYLSTYGRLYDVRGLGWCAGTATGTDDWLQVDVGEILVLCAVSTQGDVSGNNWVQEFKLSYSMEGSFWNSYTDSHGMELKFQRQGANHSLYRHMLPVPVPARYVRFHPTQQYNWNCMRVEMYSTCPSALGMEDGTISDEQISASSEIDLNHAATQARLQFQQTGIKQGSWVAGTVDTNQWLQIDLANYQTTVRRVATQGRNGGSQWVTSYNLQYSDNGLSFQILLKKHITSIEPYVLRILAFLSTNLQEKCLFSLEKVFEFSFQFLLIALCTPKPLDCVDALGMESGAITDGQITASSSYGSYHSPSQGRLRLEPNGDFIGAWEPYYHGIDQWLQIDLRSYYIKITRIATQGRHSYHMHWVTVYNLQCSDDCVDSFMYYVEDGQGVYKDFAGNTDQQTVVFHNLSPPIRARCIRFRPKTWHTYIAMRVELYGCKECHDGLGMENGEITDAHITASSEWNSLLAATFARLHIKATSAHGGGWKPLTLNKDQWLQVDLGNQKINVTGVATQGRNDIDFWVTTYNLQFSDNGENFTYYIEQSGQGVFTGNTDRDTVVLNEMFPPITARFIRFRPLTWNGDIGLRMELYGCKGMQKMQFGESTFLFRNEVTYLQVQNNRYSFFRHDGHSGHSTGSLQSGGPPSLFFRLPTFALSPQKERLIAVSDIFEKVYSEQFHSPIKRGDWNITVIYSENKDDCINLKNISYMQITLMNVQQILMTALQKHIVTTQWAHSSAGVNKVSPEMAVTVKVGGWIPQNECLIMNPYTKSPRFSPRLTHSNSPIITAILVNIIICRC</sequence>
<dbReference type="Proteomes" id="UP001159427">
    <property type="component" value="Unassembled WGS sequence"/>
</dbReference>
<keyword evidence="3" id="KW-1185">Reference proteome</keyword>
<dbReference type="Gene3D" id="2.60.120.260">
    <property type="entry name" value="Galactose-binding domain-like"/>
    <property type="match status" value="4"/>
</dbReference>
<feature type="domain" description="F5/8 type C" evidence="1">
    <location>
        <begin position="446"/>
        <end position="600"/>
    </location>
</feature>
<dbReference type="InterPro" id="IPR000421">
    <property type="entry name" value="FA58C"/>
</dbReference>
<dbReference type="PROSITE" id="PS01285">
    <property type="entry name" value="FA58C_1"/>
    <property type="match status" value="1"/>
</dbReference>
<protein>
    <recommendedName>
        <fullName evidence="1">F5/8 type C domain-containing protein</fullName>
    </recommendedName>
</protein>
<evidence type="ECO:0000259" key="1">
    <source>
        <dbReference type="PROSITE" id="PS50022"/>
    </source>
</evidence>
<dbReference type="InterPro" id="IPR008979">
    <property type="entry name" value="Galactose-bd-like_sf"/>
</dbReference>
<gene>
    <name evidence="2" type="ORF">PEVE_00009079</name>
</gene>
<organism evidence="2 3">
    <name type="scientific">Porites evermanni</name>
    <dbReference type="NCBI Taxonomy" id="104178"/>
    <lineage>
        <taxon>Eukaryota</taxon>
        <taxon>Metazoa</taxon>
        <taxon>Cnidaria</taxon>
        <taxon>Anthozoa</taxon>
        <taxon>Hexacorallia</taxon>
        <taxon>Scleractinia</taxon>
        <taxon>Fungiina</taxon>
        <taxon>Poritidae</taxon>
        <taxon>Porites</taxon>
    </lineage>
</organism>
<feature type="domain" description="F5/8 type C" evidence="1">
    <location>
        <begin position="601"/>
        <end position="755"/>
    </location>
</feature>
<dbReference type="SMART" id="SM00231">
    <property type="entry name" value="FA58C"/>
    <property type="match status" value="3"/>
</dbReference>
<dbReference type="InterPro" id="IPR013320">
    <property type="entry name" value="ConA-like_dom_sf"/>
</dbReference>
<dbReference type="PROSITE" id="PS50022">
    <property type="entry name" value="FA58C_3"/>
    <property type="match status" value="4"/>
</dbReference>
<dbReference type="CDD" id="cd00057">
    <property type="entry name" value="FA58C"/>
    <property type="match status" value="3"/>
</dbReference>
<evidence type="ECO:0000313" key="2">
    <source>
        <dbReference type="EMBL" id="CAH3173481.1"/>
    </source>
</evidence>
<dbReference type="Pfam" id="PF00754">
    <property type="entry name" value="F5_F8_type_C"/>
    <property type="match status" value="4"/>
</dbReference>
<dbReference type="Pfam" id="PF13385">
    <property type="entry name" value="Laminin_G_3"/>
    <property type="match status" value="1"/>
</dbReference>
<comment type="caution">
    <text evidence="2">The sequence shown here is derived from an EMBL/GenBank/DDBJ whole genome shotgun (WGS) entry which is preliminary data.</text>
</comment>
<accession>A0ABN8R3P3</accession>
<proteinExistence type="predicted"/>
<feature type="domain" description="F5/8 type C" evidence="1">
    <location>
        <begin position="293"/>
        <end position="389"/>
    </location>
</feature>
<dbReference type="PANTHER" id="PTHR24543">
    <property type="entry name" value="MULTICOPPER OXIDASE-RELATED"/>
    <property type="match status" value="1"/>
</dbReference>
<dbReference type="Gene3D" id="2.60.120.200">
    <property type="match status" value="1"/>
</dbReference>